<reference evidence="3" key="1">
    <citation type="submission" date="2020-01" db="EMBL/GenBank/DDBJ databases">
        <authorList>
            <consortium name="DOE Joint Genome Institute"/>
            <person name="Haridas S."/>
            <person name="Albert R."/>
            <person name="Binder M."/>
            <person name="Bloem J."/>
            <person name="Labutti K."/>
            <person name="Salamov A."/>
            <person name="Andreopoulos B."/>
            <person name="Baker S.E."/>
            <person name="Barry K."/>
            <person name="Bills G."/>
            <person name="Bluhm B.H."/>
            <person name="Cannon C."/>
            <person name="Castanera R."/>
            <person name="Culley D.E."/>
            <person name="Daum C."/>
            <person name="Ezra D."/>
            <person name="Gonzalez J.B."/>
            <person name="Henrissat B."/>
            <person name="Kuo A."/>
            <person name="Liang C."/>
            <person name="Lipzen A."/>
            <person name="Lutzoni F."/>
            <person name="Magnuson J."/>
            <person name="Mondo S."/>
            <person name="Nolan M."/>
            <person name="Ohm R."/>
            <person name="Pangilinan J."/>
            <person name="Park H.-J."/>
            <person name="Ramirez L."/>
            <person name="Alfaro M."/>
            <person name="Sun H."/>
            <person name="Tritt A."/>
            <person name="Yoshinaga Y."/>
            <person name="Zwiers L.-H."/>
            <person name="Turgeon B.G."/>
            <person name="Goodwin S.B."/>
            <person name="Spatafora J.W."/>
            <person name="Crous P.W."/>
            <person name="Grigoriev I.V."/>
        </authorList>
    </citation>
    <scope>NUCLEOTIDE SEQUENCE</scope>
    <source>
        <strain evidence="3">IPT5</strain>
    </source>
</reference>
<sequence length="247" mass="27622">MVSATPDCCDQDCEQHICVPYKDVNHATDDDNWLEVLGDNTNMKRSCQSRKAHAQSPSDNDGESDTDQPQLISLPNPSTRLTTITVPHARNKFTPQTFIIKFDGQHATFHPRDIVSNPCIITIETLKYDEFCKEVEKQLQITLTGKHVFANGLDGYEACRGGGGEARESAGLVPADDGKQWRAALQMYHDVGAKRCDFLVLEDIDRMKKKGGKWLWCGLLAMVIGFGVGWGGVVLEREIRRVQEMKL</sequence>
<keyword evidence="2" id="KW-0812">Transmembrane</keyword>
<feature type="transmembrane region" description="Helical" evidence="2">
    <location>
        <begin position="214"/>
        <end position="235"/>
    </location>
</feature>
<dbReference type="EMBL" id="MU006314">
    <property type="protein sequence ID" value="KAF2848957.1"/>
    <property type="molecule type" value="Genomic_DNA"/>
</dbReference>
<dbReference type="AlphaFoldDB" id="A0A6A7B2S5"/>
<organism evidence="3 4">
    <name type="scientific">Plenodomus tracheiphilus IPT5</name>
    <dbReference type="NCBI Taxonomy" id="1408161"/>
    <lineage>
        <taxon>Eukaryota</taxon>
        <taxon>Fungi</taxon>
        <taxon>Dikarya</taxon>
        <taxon>Ascomycota</taxon>
        <taxon>Pezizomycotina</taxon>
        <taxon>Dothideomycetes</taxon>
        <taxon>Pleosporomycetidae</taxon>
        <taxon>Pleosporales</taxon>
        <taxon>Pleosporineae</taxon>
        <taxon>Leptosphaeriaceae</taxon>
        <taxon>Plenodomus</taxon>
    </lineage>
</organism>
<name>A0A6A7B2S5_9PLEO</name>
<feature type="compositionally biased region" description="Polar residues" evidence="1">
    <location>
        <begin position="67"/>
        <end position="81"/>
    </location>
</feature>
<keyword evidence="4" id="KW-1185">Reference proteome</keyword>
<accession>A0A6A7B2S5</accession>
<keyword evidence="2" id="KW-0472">Membrane</keyword>
<keyword evidence="2" id="KW-1133">Transmembrane helix</keyword>
<feature type="region of interest" description="Disordered" evidence="1">
    <location>
        <begin position="45"/>
        <end position="81"/>
    </location>
</feature>
<evidence type="ECO:0000256" key="1">
    <source>
        <dbReference type="SAM" id="MobiDB-lite"/>
    </source>
</evidence>
<protein>
    <submittedName>
        <fullName evidence="3">Uncharacterized protein</fullName>
    </submittedName>
</protein>
<evidence type="ECO:0000256" key="2">
    <source>
        <dbReference type="SAM" id="Phobius"/>
    </source>
</evidence>
<evidence type="ECO:0000313" key="3">
    <source>
        <dbReference type="EMBL" id="KAF2848957.1"/>
    </source>
</evidence>
<dbReference type="Proteomes" id="UP000799423">
    <property type="component" value="Unassembled WGS sequence"/>
</dbReference>
<dbReference type="OrthoDB" id="10536040at2759"/>
<evidence type="ECO:0000313" key="4">
    <source>
        <dbReference type="Proteomes" id="UP000799423"/>
    </source>
</evidence>
<proteinExistence type="predicted"/>
<gene>
    <name evidence="3" type="ORF">T440DRAFT_519538</name>
</gene>